<evidence type="ECO:0000256" key="1">
    <source>
        <dbReference type="SAM" id="MobiDB-lite"/>
    </source>
</evidence>
<dbReference type="InterPro" id="IPR023840">
    <property type="entry name" value="T7SS_Rv3446c"/>
</dbReference>
<name>A0A543E1B9_9PSEU</name>
<keyword evidence="3" id="KW-1185">Reference proteome</keyword>
<feature type="region of interest" description="Disordered" evidence="1">
    <location>
        <begin position="249"/>
        <end position="282"/>
    </location>
</feature>
<sequence>MSGAPVRVALQEGADVVRVAAGGDGAPWLLAELPAPGPGTAALLAELVGPAPEELVLLHPGRWPDARAREWAQRHAGLAARVRAVPAPLAAAGRGGVAVLDVGAAGAEAVLLAPDGGVRACATADVGGRTLDALLAARWARDACVARELREALSLLPVVDGITADELDAVLAGLLGAAVDALRAVLAGAPEVPVLLVGGVARSPLLARLVDAAGITGAVVAPRPDAAAVLGALAHPGVPPRAREVVVGPDEHGPGGEGPGAAVREPEASAPVEPLLPPLPPRRHRPLRTALRTIAATAAVALLLAAGRLLAPPGGGEVAAGVLVQYGYRLDVPAGWEHTGGLPERRRVLLTPVSAPEGSDLIAVESSPLGYDVAAEPERARAELRAVFDTAVAHGSALSGYDPDARFAGRVVTSYRQQDGRNVVDWFVVLDGDAQLSVGCRHTAAGAAAVAAACAVVVGSVRGA</sequence>
<evidence type="ECO:0000313" key="3">
    <source>
        <dbReference type="Proteomes" id="UP000315677"/>
    </source>
</evidence>
<proteinExistence type="predicted"/>
<dbReference type="Proteomes" id="UP000315677">
    <property type="component" value="Unassembled WGS sequence"/>
</dbReference>
<feature type="compositionally biased region" description="Low complexity" evidence="1">
    <location>
        <begin position="260"/>
        <end position="273"/>
    </location>
</feature>
<dbReference type="NCBIfam" id="TIGR03931">
    <property type="entry name" value="T7SS_Rv3446c"/>
    <property type="match status" value="1"/>
</dbReference>
<organism evidence="2 3">
    <name type="scientific">Pseudonocardia kunmingensis</name>
    <dbReference type="NCBI Taxonomy" id="630975"/>
    <lineage>
        <taxon>Bacteria</taxon>
        <taxon>Bacillati</taxon>
        <taxon>Actinomycetota</taxon>
        <taxon>Actinomycetes</taxon>
        <taxon>Pseudonocardiales</taxon>
        <taxon>Pseudonocardiaceae</taxon>
        <taxon>Pseudonocardia</taxon>
    </lineage>
</organism>
<dbReference type="RefSeq" id="WP_142051117.1">
    <property type="nucleotide sequence ID" value="NZ_VFPA01000001.1"/>
</dbReference>
<dbReference type="SUPFAM" id="SSF53067">
    <property type="entry name" value="Actin-like ATPase domain"/>
    <property type="match status" value="1"/>
</dbReference>
<dbReference type="OrthoDB" id="3333926at2"/>
<accession>A0A543E1B9</accession>
<comment type="caution">
    <text evidence="2">The sequence shown here is derived from an EMBL/GenBank/DDBJ whole genome shotgun (WGS) entry which is preliminary data.</text>
</comment>
<gene>
    <name evidence="2" type="ORF">FB558_2167</name>
</gene>
<protein>
    <submittedName>
        <fullName evidence="2">Type VII secretion-associated protein (TIGR03931 family)</fullName>
    </submittedName>
</protein>
<dbReference type="InterPro" id="IPR043129">
    <property type="entry name" value="ATPase_NBD"/>
</dbReference>
<dbReference type="AlphaFoldDB" id="A0A543E1B9"/>
<reference evidence="2 3" key="1">
    <citation type="submission" date="2019-06" db="EMBL/GenBank/DDBJ databases">
        <title>Sequencing the genomes of 1000 actinobacteria strains.</title>
        <authorList>
            <person name="Klenk H.-P."/>
        </authorList>
    </citation>
    <scope>NUCLEOTIDE SEQUENCE [LARGE SCALE GENOMIC DNA]</scope>
    <source>
        <strain evidence="2 3">DSM 45301</strain>
    </source>
</reference>
<evidence type="ECO:0000313" key="2">
    <source>
        <dbReference type="EMBL" id="TQM15383.1"/>
    </source>
</evidence>
<dbReference type="EMBL" id="VFPA01000001">
    <property type="protein sequence ID" value="TQM15383.1"/>
    <property type="molecule type" value="Genomic_DNA"/>
</dbReference>